<comment type="caution">
    <text evidence="2">The sequence shown here is derived from an EMBL/GenBank/DDBJ whole genome shotgun (WGS) entry which is preliminary data.</text>
</comment>
<dbReference type="Pfam" id="PF01590">
    <property type="entry name" value="GAF"/>
    <property type="match status" value="1"/>
</dbReference>
<evidence type="ECO:0000313" key="2">
    <source>
        <dbReference type="EMBL" id="MBB4743982.1"/>
    </source>
</evidence>
<dbReference type="EMBL" id="JACHNB010000001">
    <property type="protein sequence ID" value="MBB4743982.1"/>
    <property type="molecule type" value="Genomic_DNA"/>
</dbReference>
<organism evidence="2 3">
    <name type="scientific">Actinoplanes octamycinicus</name>
    <dbReference type="NCBI Taxonomy" id="135948"/>
    <lineage>
        <taxon>Bacteria</taxon>
        <taxon>Bacillati</taxon>
        <taxon>Actinomycetota</taxon>
        <taxon>Actinomycetes</taxon>
        <taxon>Micromonosporales</taxon>
        <taxon>Micromonosporaceae</taxon>
        <taxon>Actinoplanes</taxon>
    </lineage>
</organism>
<protein>
    <submittedName>
        <fullName evidence="2">GAF domain-containing protein</fullName>
    </submittedName>
</protein>
<feature type="domain" description="GAF" evidence="1">
    <location>
        <begin position="28"/>
        <end position="167"/>
    </location>
</feature>
<accession>A0A7W7H505</accession>
<dbReference type="SMART" id="SM00065">
    <property type="entry name" value="GAF"/>
    <property type="match status" value="1"/>
</dbReference>
<gene>
    <name evidence="2" type="ORF">BJY16_007441</name>
</gene>
<dbReference type="Proteomes" id="UP000546162">
    <property type="component" value="Unassembled WGS sequence"/>
</dbReference>
<dbReference type="PANTHER" id="PTHR43102:SF2">
    <property type="entry name" value="GAF DOMAIN-CONTAINING PROTEIN"/>
    <property type="match status" value="1"/>
</dbReference>
<evidence type="ECO:0000259" key="1">
    <source>
        <dbReference type="SMART" id="SM00065"/>
    </source>
</evidence>
<name>A0A7W7H505_9ACTN</name>
<dbReference type="InterPro" id="IPR029016">
    <property type="entry name" value="GAF-like_dom_sf"/>
</dbReference>
<sequence>MINNQYPAALATPARMRVLASIDFDNPQLRAALNRITARTAQRTGLPISLATLVFNTSQMAVGATGLDDTWIAASDGTPVEWSFCATMVTTGQPYVIPDARDSEQATNPLVTVDGIASYAGVPLTVSGQIVGAHCILGTEAHQFTSGHLAELASAAQEITALLQEFSDLG</sequence>
<dbReference type="AlphaFoldDB" id="A0A7W7H505"/>
<dbReference type="PANTHER" id="PTHR43102">
    <property type="entry name" value="SLR1143 PROTEIN"/>
    <property type="match status" value="1"/>
</dbReference>
<evidence type="ECO:0000313" key="3">
    <source>
        <dbReference type="Proteomes" id="UP000546162"/>
    </source>
</evidence>
<dbReference type="Gene3D" id="3.30.450.40">
    <property type="match status" value="1"/>
</dbReference>
<dbReference type="InterPro" id="IPR003018">
    <property type="entry name" value="GAF"/>
</dbReference>
<reference evidence="2 3" key="1">
    <citation type="submission" date="2020-08" db="EMBL/GenBank/DDBJ databases">
        <title>Sequencing the genomes of 1000 actinobacteria strains.</title>
        <authorList>
            <person name="Klenk H.-P."/>
        </authorList>
    </citation>
    <scope>NUCLEOTIDE SEQUENCE [LARGE SCALE GENOMIC DNA]</scope>
    <source>
        <strain evidence="2 3">DSM 45809</strain>
    </source>
</reference>
<dbReference type="SUPFAM" id="SSF55781">
    <property type="entry name" value="GAF domain-like"/>
    <property type="match status" value="1"/>
</dbReference>
<dbReference type="RefSeq" id="WP_185044205.1">
    <property type="nucleotide sequence ID" value="NZ_BAABFG010000005.1"/>
</dbReference>
<proteinExistence type="predicted"/>
<keyword evidence="3" id="KW-1185">Reference proteome</keyword>